<keyword evidence="1" id="KW-1133">Transmembrane helix</keyword>
<protein>
    <submittedName>
        <fullName evidence="2">Uncharacterized protein</fullName>
    </submittedName>
</protein>
<evidence type="ECO:0000313" key="2">
    <source>
        <dbReference type="EMBL" id="VFJ72770.1"/>
    </source>
</evidence>
<dbReference type="EMBL" id="CAADFE010000037">
    <property type="protein sequence ID" value="VFJ72770.1"/>
    <property type="molecule type" value="Genomic_DNA"/>
</dbReference>
<sequence>MEGATYIRFEPSRTATALGRSASRETFTRGIVHRRFEITRDGRLAFVENNRIVGPAPRNALNWESIRPEHIMNTEPISTRPATPTEVALSDACRKEIVKQVKRLDDLGKELIKIQLIIPGIYTAVLKLVGNDEPCLASSTTGNIVTGLAFLFWIIAIACTLWAIFPKRHDVQCEAAGRVPAAKAPEARGTAASFGPPLTAREFFEKTAEHKRKYLIWAVALFFIGLVCAALAVFF</sequence>
<proteinExistence type="predicted"/>
<feature type="transmembrane region" description="Helical" evidence="1">
    <location>
        <begin position="214"/>
        <end position="234"/>
    </location>
</feature>
<evidence type="ECO:0000256" key="1">
    <source>
        <dbReference type="SAM" id="Phobius"/>
    </source>
</evidence>
<keyword evidence="1" id="KW-0812">Transmembrane</keyword>
<organism evidence="2">
    <name type="scientific">Candidatus Kentrum sp. FW</name>
    <dbReference type="NCBI Taxonomy" id="2126338"/>
    <lineage>
        <taxon>Bacteria</taxon>
        <taxon>Pseudomonadati</taxon>
        <taxon>Pseudomonadota</taxon>
        <taxon>Gammaproteobacteria</taxon>
        <taxon>Candidatus Kentrum</taxon>
    </lineage>
</organism>
<reference evidence="2" key="1">
    <citation type="submission" date="2019-02" db="EMBL/GenBank/DDBJ databases">
        <authorList>
            <person name="Gruber-Vodicka R. H."/>
            <person name="Seah K. B. B."/>
        </authorList>
    </citation>
    <scope>NUCLEOTIDE SEQUENCE</scope>
    <source>
        <strain evidence="2">BECK_BZ131</strain>
    </source>
</reference>
<name>A0A450TUT4_9GAMM</name>
<accession>A0A450TUT4</accession>
<gene>
    <name evidence="2" type="ORF">BECKFW1821C_GA0114237_103713</name>
</gene>
<keyword evidence="1" id="KW-0472">Membrane</keyword>
<feature type="transmembrane region" description="Helical" evidence="1">
    <location>
        <begin position="144"/>
        <end position="165"/>
    </location>
</feature>
<dbReference type="AlphaFoldDB" id="A0A450TUT4"/>